<feature type="compositionally biased region" description="Acidic residues" evidence="5">
    <location>
        <begin position="289"/>
        <end position="298"/>
    </location>
</feature>
<dbReference type="PANTHER" id="PTHR16201">
    <property type="entry name" value="SEVEN TRANSMEMBRANE PROTEIN 1-RELATED"/>
    <property type="match status" value="1"/>
</dbReference>
<protein>
    <submittedName>
        <fullName evidence="7">Uncharacterized protein</fullName>
    </submittedName>
</protein>
<evidence type="ECO:0000256" key="1">
    <source>
        <dbReference type="ARBA" id="ARBA00004141"/>
    </source>
</evidence>
<organism evidence="7 8">
    <name type="scientific">[Candida] subhashii</name>
    <dbReference type="NCBI Taxonomy" id="561895"/>
    <lineage>
        <taxon>Eukaryota</taxon>
        <taxon>Fungi</taxon>
        <taxon>Dikarya</taxon>
        <taxon>Ascomycota</taxon>
        <taxon>Saccharomycotina</taxon>
        <taxon>Pichiomycetes</taxon>
        <taxon>Debaryomycetaceae</taxon>
        <taxon>Spathaspora</taxon>
    </lineage>
</organism>
<feature type="transmembrane region" description="Helical" evidence="6">
    <location>
        <begin position="230"/>
        <end position="253"/>
    </location>
</feature>
<evidence type="ECO:0000256" key="3">
    <source>
        <dbReference type="ARBA" id="ARBA00022989"/>
    </source>
</evidence>
<dbReference type="GO" id="GO:0016020">
    <property type="term" value="C:membrane"/>
    <property type="evidence" value="ECO:0007669"/>
    <property type="project" value="UniProtKB-SubCell"/>
</dbReference>
<keyword evidence="2 6" id="KW-0812">Transmembrane</keyword>
<evidence type="ECO:0000256" key="2">
    <source>
        <dbReference type="ARBA" id="ARBA00022692"/>
    </source>
</evidence>
<feature type="compositionally biased region" description="Low complexity" evidence="5">
    <location>
        <begin position="352"/>
        <end position="370"/>
    </location>
</feature>
<dbReference type="InterPro" id="IPR006603">
    <property type="entry name" value="PQ-loop_rpt"/>
</dbReference>
<sequence length="456" mass="51088">MSSHNNLLVIIYDYLSIGSLTISMIALIPQIILIHYNKSFQNLSLSFILILFLQDLLNIFFLSSSPSSIQPSPPPSSGNGTTTTTTSIVSLYYCFLDLVLLSQYYYYHHHVYTTTHHRNSNHALIASATIPTILSNTVDAHPIPMNTTDTGSSQVTTPAYSLQSLINFGLSFSSRLPQIYYNYKYKSTKGVSIYLFICTFISSIFHTIAICINIYLSVLYSQHDVNNNQIVLLTTTICMIILDGIILIQFKLYKQTTGSGNSRVLHQPPRTRAPSWYTRNQFSYHSLVEDEDNDEDNNNQDNYNPVLVPHHSHTPTIDAQISPNERSSLISSNTHTHYYSYLTSPPSHYILSSQASSPSSSRPPIESSTSWNNQLMQRISRSMRRQSSTGGDPVINIGASSPTNLIPSIVGTMSNVNKKMHDEMKIPFSPIDFLNDEFYGSAPTSIKSNNNNSNHV</sequence>
<evidence type="ECO:0000313" key="8">
    <source>
        <dbReference type="Proteomes" id="UP000694255"/>
    </source>
</evidence>
<feature type="transmembrane region" description="Helical" evidence="6">
    <location>
        <begin position="14"/>
        <end position="36"/>
    </location>
</feature>
<dbReference type="AlphaFoldDB" id="A0A8J5QL58"/>
<comment type="caution">
    <text evidence="7">The sequence shown here is derived from an EMBL/GenBank/DDBJ whole genome shotgun (WGS) entry which is preliminary data.</text>
</comment>
<dbReference type="SMART" id="SM00679">
    <property type="entry name" value="CTNS"/>
    <property type="match status" value="2"/>
</dbReference>
<dbReference type="GeneID" id="73469137"/>
<reference evidence="7 8" key="1">
    <citation type="journal article" date="2021" name="DNA Res.">
        <title>Genome analysis of Candida subhashii reveals its hybrid nature and dual mitochondrial genome conformations.</title>
        <authorList>
            <person name="Mixao V."/>
            <person name="Hegedusova E."/>
            <person name="Saus E."/>
            <person name="Pryszcz L.P."/>
            <person name="Cillingova A."/>
            <person name="Nosek J."/>
            <person name="Gabaldon T."/>
        </authorList>
    </citation>
    <scope>NUCLEOTIDE SEQUENCE [LARGE SCALE GENOMIC DNA]</scope>
    <source>
        <strain evidence="7 8">CBS 10753</strain>
    </source>
</reference>
<feature type="region of interest" description="Disordered" evidence="5">
    <location>
        <begin position="351"/>
        <end position="370"/>
    </location>
</feature>
<name>A0A8J5QL58_9ASCO</name>
<feature type="transmembrane region" description="Helical" evidence="6">
    <location>
        <begin position="84"/>
        <end position="107"/>
    </location>
</feature>
<keyword evidence="8" id="KW-1185">Reference proteome</keyword>
<proteinExistence type="predicted"/>
<gene>
    <name evidence="7" type="ORF">J8A68_002336</name>
</gene>
<dbReference type="PANTHER" id="PTHR16201:SF44">
    <property type="entry name" value="SEVEN TRANSMEMBRANE PROTEIN 1"/>
    <property type="match status" value="1"/>
</dbReference>
<feature type="compositionally biased region" description="Polar residues" evidence="5">
    <location>
        <begin position="314"/>
        <end position="324"/>
    </location>
</feature>
<feature type="region of interest" description="Disordered" evidence="5">
    <location>
        <begin position="289"/>
        <end position="324"/>
    </location>
</feature>
<accession>A0A8J5QL58</accession>
<evidence type="ECO:0000313" key="7">
    <source>
        <dbReference type="EMBL" id="KAG7664153.1"/>
    </source>
</evidence>
<keyword evidence="4 6" id="KW-0472">Membrane</keyword>
<comment type="subcellular location">
    <subcellularLocation>
        <location evidence="1">Membrane</location>
        <topology evidence="1">Multi-pass membrane protein</topology>
    </subcellularLocation>
</comment>
<keyword evidence="3 6" id="KW-1133">Transmembrane helix</keyword>
<feature type="transmembrane region" description="Helical" evidence="6">
    <location>
        <begin position="193"/>
        <end position="218"/>
    </location>
</feature>
<dbReference type="Pfam" id="PF04193">
    <property type="entry name" value="PQ-loop"/>
    <property type="match status" value="2"/>
</dbReference>
<dbReference type="Proteomes" id="UP000694255">
    <property type="component" value="Unassembled WGS sequence"/>
</dbReference>
<dbReference type="InterPro" id="IPR051415">
    <property type="entry name" value="LAAT-1"/>
</dbReference>
<feature type="region of interest" description="Disordered" evidence="5">
    <location>
        <begin position="379"/>
        <end position="399"/>
    </location>
</feature>
<evidence type="ECO:0000256" key="4">
    <source>
        <dbReference type="ARBA" id="ARBA00023136"/>
    </source>
</evidence>
<feature type="compositionally biased region" description="Low complexity" evidence="5">
    <location>
        <begin position="379"/>
        <end position="388"/>
    </location>
</feature>
<evidence type="ECO:0000256" key="5">
    <source>
        <dbReference type="SAM" id="MobiDB-lite"/>
    </source>
</evidence>
<feature type="transmembrane region" description="Helical" evidence="6">
    <location>
        <begin position="43"/>
        <end position="64"/>
    </location>
</feature>
<dbReference type="EMBL" id="JAGSYN010000106">
    <property type="protein sequence ID" value="KAG7664153.1"/>
    <property type="molecule type" value="Genomic_DNA"/>
</dbReference>
<evidence type="ECO:0000256" key="6">
    <source>
        <dbReference type="SAM" id="Phobius"/>
    </source>
</evidence>
<dbReference type="RefSeq" id="XP_049264385.1">
    <property type="nucleotide sequence ID" value="XM_049406076.1"/>
</dbReference>
<dbReference type="OrthoDB" id="8048523at2759"/>